<evidence type="ECO:0000313" key="2">
    <source>
        <dbReference type="Proteomes" id="UP000315540"/>
    </source>
</evidence>
<evidence type="ECO:0000313" key="1">
    <source>
        <dbReference type="EMBL" id="TPN82873.1"/>
    </source>
</evidence>
<dbReference type="Proteomes" id="UP000315540">
    <property type="component" value="Unassembled WGS sequence"/>
</dbReference>
<proteinExistence type="predicted"/>
<dbReference type="RefSeq" id="WP_140596261.1">
    <property type="nucleotide sequence ID" value="NZ_VFWZ01000008.1"/>
</dbReference>
<reference evidence="1 2" key="1">
    <citation type="submission" date="2019-06" db="EMBL/GenBank/DDBJ databases">
        <authorList>
            <person name="Meng X."/>
        </authorList>
    </citation>
    <scope>NUCLEOTIDE SEQUENCE [LARGE SCALE GENOMIC DNA]</scope>
    <source>
        <strain evidence="1 2">M625</strain>
    </source>
</reference>
<organism evidence="1 2">
    <name type="scientific">Aquimarina algicola</name>
    <dbReference type="NCBI Taxonomy" id="2589995"/>
    <lineage>
        <taxon>Bacteria</taxon>
        <taxon>Pseudomonadati</taxon>
        <taxon>Bacteroidota</taxon>
        <taxon>Flavobacteriia</taxon>
        <taxon>Flavobacteriales</taxon>
        <taxon>Flavobacteriaceae</taxon>
        <taxon>Aquimarina</taxon>
    </lineage>
</organism>
<sequence>MDTDIKYIEEHYLEFQDICIQANISSQELDGLIDKNLIPKPSYTIEVTTIVTSPLDDSKKITALKQYFPKSTIALIKQNATKQNPDTFKNDIKKDFIETFLSHDDNLYAYGNILASDGSIDDSKLEEEFEKEWKYYLQEIYGICTLNNTGKEIAKKEIAVKKIIDFISIHNGKILSDSEKETLLQLNDQYNEVSNLFAPYQRKSSSRGKYLDQLLKKHQLDELIKKYDS</sequence>
<dbReference type="Pfam" id="PF19531">
    <property type="entry name" value="DUF6058"/>
    <property type="match status" value="1"/>
</dbReference>
<name>A0A504J5I8_9FLAO</name>
<comment type="caution">
    <text evidence="1">The sequence shown here is derived from an EMBL/GenBank/DDBJ whole genome shotgun (WGS) entry which is preliminary data.</text>
</comment>
<dbReference type="EMBL" id="VFWZ01000008">
    <property type="protein sequence ID" value="TPN82873.1"/>
    <property type="molecule type" value="Genomic_DNA"/>
</dbReference>
<accession>A0A504J5I8</accession>
<keyword evidence="2" id="KW-1185">Reference proteome</keyword>
<gene>
    <name evidence="1" type="ORF">FHK87_20825</name>
</gene>
<dbReference type="OrthoDB" id="7840905at2"/>
<dbReference type="InterPro" id="IPR045694">
    <property type="entry name" value="DUF6058"/>
</dbReference>
<dbReference type="AlphaFoldDB" id="A0A504J5I8"/>
<protein>
    <submittedName>
        <fullName evidence="1">Uncharacterized protein</fullName>
    </submittedName>
</protein>